<evidence type="ECO:0000256" key="8">
    <source>
        <dbReference type="ARBA" id="ARBA00022723"/>
    </source>
</evidence>
<dbReference type="PANTHER" id="PTHR11921:SF29">
    <property type="entry name" value="SUCCINATE DEHYDROGENASE [UBIQUINONE] IRON-SULFUR SUBUNIT, MITOCHONDRIAL"/>
    <property type="match status" value="1"/>
</dbReference>
<dbReference type="NCBIfam" id="TIGR00384">
    <property type="entry name" value="dhsB"/>
    <property type="match status" value="1"/>
</dbReference>
<reference evidence="15" key="1">
    <citation type="journal article" date="2021" name="PeerJ">
        <title>Extensive microbial diversity within the chicken gut microbiome revealed by metagenomics and culture.</title>
        <authorList>
            <person name="Gilroy R."/>
            <person name="Ravi A."/>
            <person name="Getino M."/>
            <person name="Pursley I."/>
            <person name="Horton D.L."/>
            <person name="Alikhan N.F."/>
            <person name="Baker D."/>
            <person name="Gharbi K."/>
            <person name="Hall N."/>
            <person name="Watson M."/>
            <person name="Adriaenssens E.M."/>
            <person name="Foster-Nyarko E."/>
            <person name="Jarju S."/>
            <person name="Secka A."/>
            <person name="Antonio M."/>
            <person name="Oren A."/>
            <person name="Chaudhuri R.R."/>
            <person name="La Ragione R."/>
            <person name="Hildebrand F."/>
            <person name="Pallen M.J."/>
        </authorList>
    </citation>
    <scope>NUCLEOTIDE SEQUENCE</scope>
    <source>
        <strain evidence="15">5790</strain>
    </source>
</reference>
<dbReference type="GO" id="GO:0009055">
    <property type="term" value="F:electron transfer activity"/>
    <property type="evidence" value="ECO:0007669"/>
    <property type="project" value="InterPro"/>
</dbReference>
<keyword evidence="9" id="KW-0560">Oxidoreductase</keyword>
<dbReference type="Pfam" id="PF13183">
    <property type="entry name" value="Fer4_8"/>
    <property type="match status" value="1"/>
</dbReference>
<dbReference type="EMBL" id="DXIJ01000130">
    <property type="protein sequence ID" value="HIV86373.1"/>
    <property type="molecule type" value="Genomic_DNA"/>
</dbReference>
<evidence type="ECO:0000256" key="13">
    <source>
        <dbReference type="ARBA" id="ARBA00034078"/>
    </source>
</evidence>
<evidence type="ECO:0000256" key="6">
    <source>
        <dbReference type="ARBA" id="ARBA00022532"/>
    </source>
</evidence>
<dbReference type="GO" id="GO:0008177">
    <property type="term" value="F:succinate dehydrogenase (quinone) activity"/>
    <property type="evidence" value="ECO:0007669"/>
    <property type="project" value="UniProtKB-EC"/>
</dbReference>
<dbReference type="Gene3D" id="3.10.20.30">
    <property type="match status" value="1"/>
</dbReference>
<comment type="cofactor">
    <cofactor evidence="1">
        <name>[3Fe-4S] cluster</name>
        <dbReference type="ChEBI" id="CHEBI:21137"/>
    </cofactor>
</comment>
<dbReference type="Pfam" id="PF13085">
    <property type="entry name" value="Fer2_3"/>
    <property type="match status" value="1"/>
</dbReference>
<name>A0A9D1TN32_9FIRM</name>
<feature type="domain" description="4Fe-4S ferredoxin-type" evidence="14">
    <location>
        <begin position="135"/>
        <end position="155"/>
    </location>
</feature>
<keyword evidence="8" id="KW-0479">Metal-binding</keyword>
<dbReference type="SUPFAM" id="SSF46548">
    <property type="entry name" value="alpha-helical ferredoxin"/>
    <property type="match status" value="1"/>
</dbReference>
<dbReference type="InterPro" id="IPR036010">
    <property type="entry name" value="2Fe-2S_ferredoxin-like_sf"/>
</dbReference>
<dbReference type="Gene3D" id="1.10.1060.10">
    <property type="entry name" value="Alpha-helical ferredoxin"/>
    <property type="match status" value="1"/>
</dbReference>
<dbReference type="PANTHER" id="PTHR11921">
    <property type="entry name" value="SUCCINATE DEHYDROGENASE IRON-SULFUR PROTEIN"/>
    <property type="match status" value="1"/>
</dbReference>
<keyword evidence="10" id="KW-0408">Iron</keyword>
<evidence type="ECO:0000259" key="14">
    <source>
        <dbReference type="PROSITE" id="PS51379"/>
    </source>
</evidence>
<accession>A0A9D1TN32</accession>
<dbReference type="InterPro" id="IPR025192">
    <property type="entry name" value="Succ_DH/fum_Rdtase_N"/>
</dbReference>
<evidence type="ECO:0000256" key="9">
    <source>
        <dbReference type="ARBA" id="ARBA00023002"/>
    </source>
</evidence>
<dbReference type="EC" id="1.3.5.1" evidence="4"/>
<evidence type="ECO:0000256" key="7">
    <source>
        <dbReference type="ARBA" id="ARBA00022714"/>
    </source>
</evidence>
<evidence type="ECO:0000256" key="3">
    <source>
        <dbReference type="ARBA" id="ARBA00009433"/>
    </source>
</evidence>
<keyword evidence="11" id="KW-0411">Iron-sulfur</keyword>
<dbReference type="AlphaFoldDB" id="A0A9D1TN32"/>
<evidence type="ECO:0000256" key="4">
    <source>
        <dbReference type="ARBA" id="ARBA00012792"/>
    </source>
</evidence>
<gene>
    <name evidence="15" type="ORF">H9900_06160</name>
</gene>
<evidence type="ECO:0000256" key="2">
    <source>
        <dbReference type="ARBA" id="ARBA00001966"/>
    </source>
</evidence>
<sequence length="230" mass="25864">MLIKIKRQDDAVSKPYWQTFECEAAPDMTVSALLDKLNYSDDLFDTEGNPARRIRWECSCTQKMCGACAMVINGTPRLACAAFIRDIKNETLVLEPLSKFPVVSDLIVDRGIIEENLRRAEAYLGSYEQQSGRDFPQLYSAAKCLKCGLCLEVCPNYNSGESFFGALFANDMYLLFRQTADRSGELLGEYNKHFAAGCSKALSCVDVCPIGIDTLASMSEMNRRRRKQRK</sequence>
<keyword evidence="12" id="KW-0003">3Fe-4S</keyword>
<dbReference type="PROSITE" id="PS51379">
    <property type="entry name" value="4FE4S_FER_2"/>
    <property type="match status" value="1"/>
</dbReference>
<dbReference type="GO" id="GO:0051537">
    <property type="term" value="F:2 iron, 2 sulfur cluster binding"/>
    <property type="evidence" value="ECO:0007669"/>
    <property type="project" value="UniProtKB-KW"/>
</dbReference>
<proteinExistence type="inferred from homology"/>
<dbReference type="GO" id="GO:0006099">
    <property type="term" value="P:tricarboxylic acid cycle"/>
    <property type="evidence" value="ECO:0007669"/>
    <property type="project" value="UniProtKB-KW"/>
</dbReference>
<keyword evidence="7" id="KW-0001">2Fe-2S</keyword>
<dbReference type="GO" id="GO:0051538">
    <property type="term" value="F:3 iron, 4 sulfur cluster binding"/>
    <property type="evidence" value="ECO:0007669"/>
    <property type="project" value="UniProtKB-KW"/>
</dbReference>
<reference evidence="15" key="2">
    <citation type="submission" date="2021-04" db="EMBL/GenBank/DDBJ databases">
        <authorList>
            <person name="Gilroy R."/>
        </authorList>
    </citation>
    <scope>NUCLEOTIDE SEQUENCE</scope>
    <source>
        <strain evidence="15">5790</strain>
    </source>
</reference>
<evidence type="ECO:0000256" key="1">
    <source>
        <dbReference type="ARBA" id="ARBA00001927"/>
    </source>
</evidence>
<comment type="cofactor">
    <cofactor evidence="13">
        <name>[2Fe-2S] cluster</name>
        <dbReference type="ChEBI" id="CHEBI:190135"/>
    </cofactor>
</comment>
<dbReference type="InterPro" id="IPR009051">
    <property type="entry name" value="Helical_ferredxn"/>
</dbReference>
<evidence type="ECO:0000256" key="5">
    <source>
        <dbReference type="ARBA" id="ARBA00022485"/>
    </source>
</evidence>
<dbReference type="InterPro" id="IPR017896">
    <property type="entry name" value="4Fe4S_Fe-S-bd"/>
</dbReference>
<protein>
    <recommendedName>
        <fullName evidence="4">succinate dehydrogenase</fullName>
        <ecNumber evidence="4">1.3.5.1</ecNumber>
    </recommendedName>
</protein>
<evidence type="ECO:0000313" key="15">
    <source>
        <dbReference type="EMBL" id="HIV86373.1"/>
    </source>
</evidence>
<keyword evidence="6" id="KW-0816">Tricarboxylic acid cycle</keyword>
<comment type="cofactor">
    <cofactor evidence="2">
        <name>[4Fe-4S] cluster</name>
        <dbReference type="ChEBI" id="CHEBI:49883"/>
    </cofactor>
</comment>
<evidence type="ECO:0000256" key="12">
    <source>
        <dbReference type="ARBA" id="ARBA00023291"/>
    </source>
</evidence>
<keyword evidence="5" id="KW-0004">4Fe-4S</keyword>
<evidence type="ECO:0000256" key="11">
    <source>
        <dbReference type="ARBA" id="ARBA00023014"/>
    </source>
</evidence>
<dbReference type="SUPFAM" id="SSF54292">
    <property type="entry name" value="2Fe-2S ferredoxin-like"/>
    <property type="match status" value="1"/>
</dbReference>
<dbReference type="InterPro" id="IPR012675">
    <property type="entry name" value="Beta-grasp_dom_sf"/>
</dbReference>
<dbReference type="InterPro" id="IPR004489">
    <property type="entry name" value="Succ_DH/fum_Rdtase_Fe-S"/>
</dbReference>
<dbReference type="GO" id="GO:0046872">
    <property type="term" value="F:metal ion binding"/>
    <property type="evidence" value="ECO:0007669"/>
    <property type="project" value="UniProtKB-KW"/>
</dbReference>
<dbReference type="InterPro" id="IPR017900">
    <property type="entry name" value="4Fe4S_Fe_S_CS"/>
</dbReference>
<evidence type="ECO:0000313" key="16">
    <source>
        <dbReference type="Proteomes" id="UP000824162"/>
    </source>
</evidence>
<comment type="caution">
    <text evidence="15">The sequence shown here is derived from an EMBL/GenBank/DDBJ whole genome shotgun (WGS) entry which is preliminary data.</text>
</comment>
<dbReference type="GO" id="GO:0022904">
    <property type="term" value="P:respiratory electron transport chain"/>
    <property type="evidence" value="ECO:0007669"/>
    <property type="project" value="TreeGrafter"/>
</dbReference>
<dbReference type="PROSITE" id="PS00198">
    <property type="entry name" value="4FE4S_FER_1"/>
    <property type="match status" value="1"/>
</dbReference>
<organism evidence="15 16">
    <name type="scientific">Candidatus Monoglobus merdigallinarum</name>
    <dbReference type="NCBI Taxonomy" id="2838698"/>
    <lineage>
        <taxon>Bacteria</taxon>
        <taxon>Bacillati</taxon>
        <taxon>Bacillota</taxon>
        <taxon>Clostridia</taxon>
        <taxon>Monoglobales</taxon>
        <taxon>Monoglobaceae</taxon>
        <taxon>Monoglobus</taxon>
    </lineage>
</organism>
<dbReference type="InterPro" id="IPR050573">
    <property type="entry name" value="SDH/FRD_Iron-Sulfur"/>
</dbReference>
<dbReference type="Proteomes" id="UP000824162">
    <property type="component" value="Unassembled WGS sequence"/>
</dbReference>
<evidence type="ECO:0000256" key="10">
    <source>
        <dbReference type="ARBA" id="ARBA00023004"/>
    </source>
</evidence>
<dbReference type="GO" id="GO:0051539">
    <property type="term" value="F:4 iron, 4 sulfur cluster binding"/>
    <property type="evidence" value="ECO:0007669"/>
    <property type="project" value="UniProtKB-KW"/>
</dbReference>
<comment type="similarity">
    <text evidence="3">Belongs to the succinate dehydrogenase/fumarate reductase iron-sulfur protein family.</text>
</comment>